<dbReference type="Proteomes" id="UP001219862">
    <property type="component" value="Unassembled WGS sequence"/>
</dbReference>
<dbReference type="EMBL" id="JAQQXS010000002">
    <property type="protein sequence ID" value="MDC8784109.1"/>
    <property type="molecule type" value="Genomic_DNA"/>
</dbReference>
<name>A0ABT5KMG9_9BURK</name>
<dbReference type="PANTHER" id="PTHR43179:SF7">
    <property type="entry name" value="RHAMNOSYLTRANSFERASE WBBL"/>
    <property type="match status" value="1"/>
</dbReference>
<protein>
    <submittedName>
        <fullName evidence="2">Glycosyltransferase</fullName>
        <ecNumber evidence="2">2.4.-.-</ecNumber>
    </submittedName>
</protein>
<organism evidence="2 3">
    <name type="scientific">Roseateles koreensis</name>
    <dbReference type="NCBI Taxonomy" id="2987526"/>
    <lineage>
        <taxon>Bacteria</taxon>
        <taxon>Pseudomonadati</taxon>
        <taxon>Pseudomonadota</taxon>
        <taxon>Betaproteobacteria</taxon>
        <taxon>Burkholderiales</taxon>
        <taxon>Sphaerotilaceae</taxon>
        <taxon>Roseateles</taxon>
    </lineage>
</organism>
<comment type="caution">
    <text evidence="2">The sequence shown here is derived from an EMBL/GenBank/DDBJ whole genome shotgun (WGS) entry which is preliminary data.</text>
</comment>
<sequence>MTPSYRVSLSIVSHGQGHLIKYLLEDSRSFTGPNFEILLTINIPEDMSFLSDFKDLQITVIENLQPKGFGENHNAAFACSRGELFAIVNPDIRAPKLDLTALTSVAASPKVGACAPRVLSAAGTTEDSARRFPTIPRLLKRVLLRRKSPDYDLSSRSQVPVDWVAGMFVVFPRATYQTVGGFDTRYFMYMEDADICRRLRRRGYEIIVDGSTSVIHDARRASRRNLQHLSWHARSALRFLTGL</sequence>
<dbReference type="InterPro" id="IPR029044">
    <property type="entry name" value="Nucleotide-diphossugar_trans"/>
</dbReference>
<keyword evidence="3" id="KW-1185">Reference proteome</keyword>
<dbReference type="GO" id="GO:0016757">
    <property type="term" value="F:glycosyltransferase activity"/>
    <property type="evidence" value="ECO:0007669"/>
    <property type="project" value="UniProtKB-KW"/>
</dbReference>
<evidence type="ECO:0000259" key="1">
    <source>
        <dbReference type="Pfam" id="PF00535"/>
    </source>
</evidence>
<dbReference type="InterPro" id="IPR001173">
    <property type="entry name" value="Glyco_trans_2-like"/>
</dbReference>
<keyword evidence="2" id="KW-0328">Glycosyltransferase</keyword>
<gene>
    <name evidence="2" type="ORF">PRZ01_02750</name>
</gene>
<dbReference type="RefSeq" id="WP_273595224.1">
    <property type="nucleotide sequence ID" value="NZ_JAQQXS010000002.1"/>
</dbReference>
<accession>A0ABT5KMG9</accession>
<dbReference type="EC" id="2.4.-.-" evidence="2"/>
<dbReference type="SUPFAM" id="SSF53448">
    <property type="entry name" value="Nucleotide-diphospho-sugar transferases"/>
    <property type="match status" value="1"/>
</dbReference>
<proteinExistence type="predicted"/>
<dbReference type="PANTHER" id="PTHR43179">
    <property type="entry name" value="RHAMNOSYLTRANSFERASE WBBL"/>
    <property type="match status" value="1"/>
</dbReference>
<evidence type="ECO:0000313" key="2">
    <source>
        <dbReference type="EMBL" id="MDC8784109.1"/>
    </source>
</evidence>
<feature type="domain" description="Glycosyltransferase 2-like" evidence="1">
    <location>
        <begin position="11"/>
        <end position="145"/>
    </location>
</feature>
<dbReference type="Gene3D" id="3.90.550.10">
    <property type="entry name" value="Spore Coat Polysaccharide Biosynthesis Protein SpsA, Chain A"/>
    <property type="match status" value="1"/>
</dbReference>
<keyword evidence="2" id="KW-0808">Transferase</keyword>
<reference evidence="2 3" key="1">
    <citation type="submission" date="2022-10" db="EMBL/GenBank/DDBJ databases">
        <title>paucibacter sp. hw8 Genome sequencing.</title>
        <authorList>
            <person name="Park S."/>
        </authorList>
    </citation>
    <scope>NUCLEOTIDE SEQUENCE [LARGE SCALE GENOMIC DNA]</scope>
    <source>
        <strain evidence="3">hw8</strain>
    </source>
</reference>
<evidence type="ECO:0000313" key="3">
    <source>
        <dbReference type="Proteomes" id="UP001219862"/>
    </source>
</evidence>
<dbReference type="Pfam" id="PF00535">
    <property type="entry name" value="Glycos_transf_2"/>
    <property type="match status" value="1"/>
</dbReference>